<evidence type="ECO:0000313" key="10">
    <source>
        <dbReference type="EMBL" id="PZW44724.1"/>
    </source>
</evidence>
<proteinExistence type="inferred from homology"/>
<keyword evidence="3 7" id="KW-0813">Transport</keyword>
<dbReference type="GO" id="GO:0015038">
    <property type="term" value="F:glutathione disulfide oxidoreductase activity"/>
    <property type="evidence" value="ECO:0007669"/>
    <property type="project" value="UniProtKB-UniRule"/>
</dbReference>
<dbReference type="InterPro" id="IPR011767">
    <property type="entry name" value="GLR_AS"/>
</dbReference>
<keyword evidence="4 7" id="KW-0249">Electron transport</keyword>
<evidence type="ECO:0000256" key="3">
    <source>
        <dbReference type="ARBA" id="ARBA00022448"/>
    </source>
</evidence>
<reference evidence="10 11" key="1">
    <citation type="submission" date="2018-06" db="EMBL/GenBank/DDBJ databases">
        <title>Genomic Encyclopedia of Archaeal and Bacterial Type Strains, Phase II (KMG-II): from individual species to whole genera.</title>
        <authorList>
            <person name="Goeker M."/>
        </authorList>
    </citation>
    <scope>NUCLEOTIDE SEQUENCE [LARGE SCALE GENOMIC DNA]</scope>
    <source>
        <strain evidence="10 11">DSM 24525</strain>
    </source>
</reference>
<keyword evidence="5" id="KW-1015">Disulfide bond</keyword>
<dbReference type="PANTHER" id="PTHR45694">
    <property type="entry name" value="GLUTAREDOXIN 2"/>
    <property type="match status" value="1"/>
</dbReference>
<keyword evidence="7" id="KW-0963">Cytoplasm</keyword>
<dbReference type="GO" id="GO:0005737">
    <property type="term" value="C:cytoplasm"/>
    <property type="evidence" value="ECO:0007669"/>
    <property type="project" value="TreeGrafter"/>
</dbReference>
<evidence type="ECO:0000256" key="2">
    <source>
        <dbReference type="ARBA" id="ARBA00007787"/>
    </source>
</evidence>
<evidence type="ECO:0000313" key="11">
    <source>
        <dbReference type="Proteomes" id="UP000249688"/>
    </source>
</evidence>
<dbReference type="PRINTS" id="PR00160">
    <property type="entry name" value="GLUTAREDOXIN"/>
</dbReference>
<accession>A0A2W7IDB7</accession>
<dbReference type="InterPro" id="IPR011900">
    <property type="entry name" value="GRX_bact"/>
</dbReference>
<dbReference type="CDD" id="cd03418">
    <property type="entry name" value="GRX_GRXb_1_3_like"/>
    <property type="match status" value="1"/>
</dbReference>
<comment type="similarity">
    <text evidence="2 7">Belongs to the glutaredoxin family.</text>
</comment>
<dbReference type="EMBL" id="QKYU01000014">
    <property type="protein sequence ID" value="PZW44724.1"/>
    <property type="molecule type" value="Genomic_DNA"/>
</dbReference>
<dbReference type="Gene3D" id="3.40.30.10">
    <property type="entry name" value="Glutaredoxin"/>
    <property type="match status" value="1"/>
</dbReference>
<dbReference type="NCBIfam" id="TIGR02181">
    <property type="entry name" value="GRX_bact"/>
    <property type="match status" value="1"/>
</dbReference>
<dbReference type="InterPro" id="IPR036249">
    <property type="entry name" value="Thioredoxin-like_sf"/>
</dbReference>
<feature type="domain" description="Glutaredoxin" evidence="9">
    <location>
        <begin position="20"/>
        <end position="77"/>
    </location>
</feature>
<dbReference type="InterPro" id="IPR014025">
    <property type="entry name" value="Glutaredoxin_subgr"/>
</dbReference>
<feature type="compositionally biased region" description="Basic and acidic residues" evidence="8">
    <location>
        <begin position="48"/>
        <end position="65"/>
    </location>
</feature>
<evidence type="ECO:0000256" key="4">
    <source>
        <dbReference type="ARBA" id="ARBA00022982"/>
    </source>
</evidence>
<evidence type="ECO:0000259" key="9">
    <source>
        <dbReference type="Pfam" id="PF00462"/>
    </source>
</evidence>
<feature type="region of interest" description="Disordered" evidence="8">
    <location>
        <begin position="48"/>
        <end position="67"/>
    </location>
</feature>
<comment type="function">
    <text evidence="1 7">Has a glutathione-disulfide oxidoreductase activity in the presence of NADPH and glutathione reductase. Reduces low molecular weight disulfides and proteins.</text>
</comment>
<keyword evidence="11" id="KW-1185">Reference proteome</keyword>
<evidence type="ECO:0000256" key="8">
    <source>
        <dbReference type="SAM" id="MobiDB-lite"/>
    </source>
</evidence>
<keyword evidence="6 7" id="KW-0676">Redox-active center</keyword>
<dbReference type="AlphaFoldDB" id="A0A2W7IDB7"/>
<dbReference type="PROSITE" id="PS00195">
    <property type="entry name" value="GLUTAREDOXIN_1"/>
    <property type="match status" value="1"/>
</dbReference>
<evidence type="ECO:0000256" key="5">
    <source>
        <dbReference type="ARBA" id="ARBA00023157"/>
    </source>
</evidence>
<dbReference type="PROSITE" id="PS51354">
    <property type="entry name" value="GLUTAREDOXIN_2"/>
    <property type="match status" value="1"/>
</dbReference>
<comment type="caution">
    <text evidence="10">The sequence shown here is derived from an EMBL/GenBank/DDBJ whole genome shotgun (WGS) entry which is preliminary data.</text>
</comment>
<dbReference type="GO" id="GO:0045454">
    <property type="term" value="P:cell redox homeostasis"/>
    <property type="evidence" value="ECO:0007669"/>
    <property type="project" value="InterPro"/>
</dbReference>
<dbReference type="Proteomes" id="UP000249688">
    <property type="component" value="Unassembled WGS sequence"/>
</dbReference>
<dbReference type="SUPFAM" id="SSF52833">
    <property type="entry name" value="Thioredoxin-like"/>
    <property type="match status" value="1"/>
</dbReference>
<name>A0A2W7IDB7_9PROT</name>
<evidence type="ECO:0000256" key="1">
    <source>
        <dbReference type="ARBA" id="ARBA00002549"/>
    </source>
</evidence>
<organism evidence="10 11">
    <name type="scientific">Humitalea rosea</name>
    <dbReference type="NCBI Taxonomy" id="990373"/>
    <lineage>
        <taxon>Bacteria</taxon>
        <taxon>Pseudomonadati</taxon>
        <taxon>Pseudomonadota</taxon>
        <taxon>Alphaproteobacteria</taxon>
        <taxon>Acetobacterales</taxon>
        <taxon>Roseomonadaceae</taxon>
        <taxon>Humitalea</taxon>
    </lineage>
</organism>
<sequence>MAGRLDRTIRHADFAPMAKIEMYTQPWCPYCDRARALLTRKGAAFEEKEAPNGSALRKEAQERSGRTSVPQIFIDGASIGGSDELAALDRAGKLDALLVG</sequence>
<dbReference type="InterPro" id="IPR002109">
    <property type="entry name" value="Glutaredoxin"/>
</dbReference>
<dbReference type="GO" id="GO:0034599">
    <property type="term" value="P:cellular response to oxidative stress"/>
    <property type="evidence" value="ECO:0007669"/>
    <property type="project" value="TreeGrafter"/>
</dbReference>
<protein>
    <recommendedName>
        <fullName evidence="7">Glutaredoxin</fullName>
    </recommendedName>
</protein>
<gene>
    <name evidence="10" type="ORF">C8P66_11413</name>
</gene>
<evidence type="ECO:0000256" key="6">
    <source>
        <dbReference type="ARBA" id="ARBA00023284"/>
    </source>
</evidence>
<dbReference type="Pfam" id="PF00462">
    <property type="entry name" value="Glutaredoxin"/>
    <property type="match status" value="1"/>
</dbReference>
<dbReference type="PANTHER" id="PTHR45694:SF18">
    <property type="entry name" value="GLUTAREDOXIN-1-RELATED"/>
    <property type="match status" value="1"/>
</dbReference>
<evidence type="ECO:0000256" key="7">
    <source>
        <dbReference type="RuleBase" id="RU364065"/>
    </source>
</evidence>